<protein>
    <submittedName>
        <fullName evidence="2">Uncharacterized protein</fullName>
    </submittedName>
</protein>
<evidence type="ECO:0000313" key="3">
    <source>
        <dbReference type="Proteomes" id="UP000825123"/>
    </source>
</evidence>
<gene>
    <name evidence="2" type="ORF">KN1_13510</name>
</gene>
<feature type="coiled-coil region" evidence="1">
    <location>
        <begin position="58"/>
        <end position="85"/>
    </location>
</feature>
<name>A0A8D5U671_9CREN</name>
<dbReference type="Proteomes" id="UP000825123">
    <property type="component" value="Chromosome"/>
</dbReference>
<keyword evidence="1" id="KW-0175">Coiled coil</keyword>
<dbReference type="EMBL" id="AP024597">
    <property type="protein sequence ID" value="BCU70054.1"/>
    <property type="molecule type" value="Genomic_DNA"/>
</dbReference>
<dbReference type="AlphaFoldDB" id="A0A8D5U671"/>
<dbReference type="KEGG" id="csty:KN1_13510"/>
<evidence type="ECO:0000313" key="2">
    <source>
        <dbReference type="EMBL" id="BCU70054.1"/>
    </source>
</evidence>
<sequence>MTSPSDLLFEYFLTSTDLVETIPDPNKTILESNKKELLRMIREDSYIPLFSAEKIKFIKNFSSAYNELRNKANEILNELNVQTNLPPSYNVAITLQLAILETWRKVVVEKVVFNKRVNIIKGKLDISPYTLLILYKFVVISKFASNGNEMVKLLQKLLESPKNREILPDIYAEIKRLIDYSTSEEVKKNKGQQRRAYTMYNTLFAPLVFSYTLSGSNLVRYYKKISKQNQLSYTSTVLMDLLGAYSFRMIYGYSNSTLVSLAEELSQYFKVIHETLSSKEFKSVLKEGSLYSYLVTKANEHNITDMNKISLLWNLINDIIIAALVSLELYEEDDEVKKAYKEKIGEIDIYEYTTRQYGLAY</sequence>
<reference evidence="2 3" key="1">
    <citation type="submission" date="2021-04" db="EMBL/GenBank/DDBJ databases">
        <title>Complete genome sequence of Stygiolobus sp. KN-1.</title>
        <authorList>
            <person name="Nakamura K."/>
            <person name="Sakai H."/>
            <person name="Kurosawa N."/>
        </authorList>
    </citation>
    <scope>NUCLEOTIDE SEQUENCE [LARGE SCALE GENOMIC DNA]</scope>
    <source>
        <strain evidence="2 3">KN-1</strain>
    </source>
</reference>
<proteinExistence type="predicted"/>
<dbReference type="RefSeq" id="WP_221290282.1">
    <property type="nucleotide sequence ID" value="NZ_AP024597.1"/>
</dbReference>
<evidence type="ECO:0000256" key="1">
    <source>
        <dbReference type="SAM" id="Coils"/>
    </source>
</evidence>
<organism evidence="2 3">
    <name type="scientific">Stygiolobus caldivivus</name>
    <dbReference type="NCBI Taxonomy" id="2824673"/>
    <lineage>
        <taxon>Archaea</taxon>
        <taxon>Thermoproteota</taxon>
        <taxon>Thermoprotei</taxon>
        <taxon>Sulfolobales</taxon>
        <taxon>Sulfolobaceae</taxon>
        <taxon>Stygiolobus</taxon>
    </lineage>
</organism>
<dbReference type="GeneID" id="66163078"/>
<keyword evidence="3" id="KW-1185">Reference proteome</keyword>
<accession>A0A8D5U671</accession>